<accession>A0ABN1GQM0</accession>
<comment type="caution">
    <text evidence="2">The sequence shown here is derived from an EMBL/GenBank/DDBJ whole genome shotgun (WGS) entry which is preliminary data.</text>
</comment>
<feature type="transmembrane region" description="Helical" evidence="1">
    <location>
        <begin position="27"/>
        <end position="45"/>
    </location>
</feature>
<proteinExistence type="predicted"/>
<evidence type="ECO:0000256" key="1">
    <source>
        <dbReference type="SAM" id="Phobius"/>
    </source>
</evidence>
<protein>
    <submittedName>
        <fullName evidence="2">Uncharacterized protein</fullName>
    </submittedName>
</protein>
<keyword evidence="1" id="KW-1133">Transmembrane helix</keyword>
<name>A0ABN1GQM0_9CAUL</name>
<gene>
    <name evidence="2" type="ORF">GCM10009422_09690</name>
</gene>
<sequence length="73" mass="7500">MLDTQGRSSLGERVGPEHQEIVQNVKLAAIAAVSAVLTATLVIGAGRTLLPKPAEASVPADAIAVMQVADRQP</sequence>
<evidence type="ECO:0000313" key="2">
    <source>
        <dbReference type="EMBL" id="GAA0616639.1"/>
    </source>
</evidence>
<keyword evidence="3" id="KW-1185">Reference proteome</keyword>
<organism evidence="2 3">
    <name type="scientific">Brevundimonas kwangchunensis</name>
    <dbReference type="NCBI Taxonomy" id="322163"/>
    <lineage>
        <taxon>Bacteria</taxon>
        <taxon>Pseudomonadati</taxon>
        <taxon>Pseudomonadota</taxon>
        <taxon>Alphaproteobacteria</taxon>
        <taxon>Caulobacterales</taxon>
        <taxon>Caulobacteraceae</taxon>
        <taxon>Brevundimonas</taxon>
    </lineage>
</organism>
<dbReference type="EMBL" id="BAAAGA010000002">
    <property type="protein sequence ID" value="GAA0616639.1"/>
    <property type="molecule type" value="Genomic_DNA"/>
</dbReference>
<keyword evidence="1" id="KW-0472">Membrane</keyword>
<dbReference type="Proteomes" id="UP001501352">
    <property type="component" value="Unassembled WGS sequence"/>
</dbReference>
<keyword evidence="1" id="KW-0812">Transmembrane</keyword>
<evidence type="ECO:0000313" key="3">
    <source>
        <dbReference type="Proteomes" id="UP001501352"/>
    </source>
</evidence>
<reference evidence="2 3" key="1">
    <citation type="journal article" date="2019" name="Int. J. Syst. Evol. Microbiol.">
        <title>The Global Catalogue of Microorganisms (GCM) 10K type strain sequencing project: providing services to taxonomists for standard genome sequencing and annotation.</title>
        <authorList>
            <consortium name="The Broad Institute Genomics Platform"/>
            <consortium name="The Broad Institute Genome Sequencing Center for Infectious Disease"/>
            <person name="Wu L."/>
            <person name="Ma J."/>
        </authorList>
    </citation>
    <scope>NUCLEOTIDE SEQUENCE [LARGE SCALE GENOMIC DNA]</scope>
    <source>
        <strain evidence="2 3">JCM 12928</strain>
    </source>
</reference>